<dbReference type="PANTHER" id="PTHR31672:SF13">
    <property type="entry name" value="F-BOX PROTEIN CPR30-LIKE"/>
    <property type="match status" value="1"/>
</dbReference>
<sequence>MEIIESILLRSQAKSVVRFKCVCKSWLSLISNPIFMKDHHKRQVTHTIQAVGRFGGMVCSSHSSKHFDQISSNIFPNDKYKMENPHMAFVGCDHGVVCLVDNFTHVYLWNPAIGNHKKLPESHPLKGICKSQTLFGFGYEPLTNDFKVVAARSCEGNHILLDDRKLWVFQKFFIRGEQIAVYSLKNNSWKSLVMPDLFSIDQHDGDKGDTKLFTSVCYMVSVVVSGSIHWLISFEQRRSSSVEKLGIVAFDLSSEEFKLITPPSTLNDKRIWNTSICNLSGCLSLITTPGPSSCIDIWVMKKYGMSDSWAKYISVDLGNQLVKSFPLGVSQNGNLLLESTSVGELRKDRYTSIYDPKSKTIQHVGKGERGSKPNFATYAESIFLS</sequence>
<evidence type="ECO:0000259" key="2">
    <source>
        <dbReference type="Pfam" id="PF08268"/>
    </source>
</evidence>
<dbReference type="NCBIfam" id="TIGR01640">
    <property type="entry name" value="F_box_assoc_1"/>
    <property type="match status" value="1"/>
</dbReference>
<evidence type="ECO:0000313" key="3">
    <source>
        <dbReference type="EMBL" id="KAF4361191.1"/>
    </source>
</evidence>
<dbReference type="InterPro" id="IPR036047">
    <property type="entry name" value="F-box-like_dom_sf"/>
</dbReference>
<dbReference type="InterPro" id="IPR013187">
    <property type="entry name" value="F-box-assoc_dom_typ3"/>
</dbReference>
<evidence type="ECO:0000313" key="5">
    <source>
        <dbReference type="Proteomes" id="UP000525078"/>
    </source>
</evidence>
<feature type="domain" description="F-box" evidence="1">
    <location>
        <begin position="2"/>
        <end position="36"/>
    </location>
</feature>
<comment type="caution">
    <text evidence="3">The sequence shown here is derived from an EMBL/GenBank/DDBJ whole genome shotgun (WGS) entry which is preliminary data.</text>
</comment>
<dbReference type="InterPro" id="IPR050796">
    <property type="entry name" value="SCF_F-box_component"/>
</dbReference>
<dbReference type="SUPFAM" id="SSF81383">
    <property type="entry name" value="F-box domain"/>
    <property type="match status" value="1"/>
</dbReference>
<dbReference type="PANTHER" id="PTHR31672">
    <property type="entry name" value="BNACNNG10540D PROTEIN"/>
    <property type="match status" value="1"/>
</dbReference>
<evidence type="ECO:0000313" key="4">
    <source>
        <dbReference type="EMBL" id="KAF4361558.1"/>
    </source>
</evidence>
<dbReference type="EMBL" id="JAATIQ010000334">
    <property type="protein sequence ID" value="KAF4361191.1"/>
    <property type="molecule type" value="Genomic_DNA"/>
</dbReference>
<dbReference type="Pfam" id="PF08268">
    <property type="entry name" value="FBA_3"/>
    <property type="match status" value="1"/>
</dbReference>
<dbReference type="AlphaFoldDB" id="A0A7J6ES17"/>
<protein>
    <recommendedName>
        <fullName evidence="7">F-box domain-containing protein</fullName>
    </recommendedName>
</protein>
<gene>
    <name evidence="4" type="ORF">F8388_007574</name>
    <name evidence="3" type="ORF">G4B88_027731</name>
</gene>
<name>A0A7J6ES17_CANSA</name>
<dbReference type="InterPro" id="IPR017451">
    <property type="entry name" value="F-box-assoc_interact_dom"/>
</dbReference>
<evidence type="ECO:0008006" key="7">
    <source>
        <dbReference type="Google" id="ProtNLM"/>
    </source>
</evidence>
<evidence type="ECO:0000313" key="6">
    <source>
        <dbReference type="Proteomes" id="UP000583929"/>
    </source>
</evidence>
<dbReference type="CDD" id="cd22157">
    <property type="entry name" value="F-box_AtFBW1-like"/>
    <property type="match status" value="1"/>
</dbReference>
<dbReference type="Proteomes" id="UP000583929">
    <property type="component" value="Unassembled WGS sequence"/>
</dbReference>
<feature type="domain" description="F-box associated beta-propeller type 3" evidence="2">
    <location>
        <begin position="59"/>
        <end position="365"/>
    </location>
</feature>
<keyword evidence="6" id="KW-1185">Reference proteome</keyword>
<dbReference type="EMBL" id="JAATIP010000191">
    <property type="protein sequence ID" value="KAF4361558.1"/>
    <property type="molecule type" value="Genomic_DNA"/>
</dbReference>
<evidence type="ECO:0000259" key="1">
    <source>
        <dbReference type="Pfam" id="PF00646"/>
    </source>
</evidence>
<dbReference type="InterPro" id="IPR001810">
    <property type="entry name" value="F-box_dom"/>
</dbReference>
<dbReference type="Pfam" id="PF00646">
    <property type="entry name" value="F-box"/>
    <property type="match status" value="1"/>
</dbReference>
<accession>A0A7J6ES17</accession>
<dbReference type="Proteomes" id="UP000525078">
    <property type="component" value="Unassembled WGS sequence"/>
</dbReference>
<proteinExistence type="predicted"/>
<reference evidence="5 6" key="1">
    <citation type="journal article" date="2020" name="bioRxiv">
        <title>Sequence and annotation of 42 cannabis genomes reveals extensive copy number variation in cannabinoid synthesis and pathogen resistance genes.</title>
        <authorList>
            <person name="Mckernan K.J."/>
            <person name="Helbert Y."/>
            <person name="Kane L.T."/>
            <person name="Ebling H."/>
            <person name="Zhang L."/>
            <person name="Liu B."/>
            <person name="Eaton Z."/>
            <person name="Mclaughlin S."/>
            <person name="Kingan S."/>
            <person name="Baybayan P."/>
            <person name="Concepcion G."/>
            <person name="Jordan M."/>
            <person name="Riva A."/>
            <person name="Barbazuk W."/>
            <person name="Harkins T."/>
        </authorList>
    </citation>
    <scope>NUCLEOTIDE SEQUENCE [LARGE SCALE GENOMIC DNA]</scope>
    <source>
        <strain evidence="5 6">cv. Jamaican Lion 4</strain>
        <strain evidence="3">Father</strain>
        <strain evidence="4">Mother</strain>
        <tissue evidence="3">Leaf</tissue>
    </source>
</reference>
<organism evidence="3 6">
    <name type="scientific">Cannabis sativa</name>
    <name type="common">Hemp</name>
    <name type="synonym">Marijuana</name>
    <dbReference type="NCBI Taxonomy" id="3483"/>
    <lineage>
        <taxon>Eukaryota</taxon>
        <taxon>Viridiplantae</taxon>
        <taxon>Streptophyta</taxon>
        <taxon>Embryophyta</taxon>
        <taxon>Tracheophyta</taxon>
        <taxon>Spermatophyta</taxon>
        <taxon>Magnoliopsida</taxon>
        <taxon>eudicotyledons</taxon>
        <taxon>Gunneridae</taxon>
        <taxon>Pentapetalae</taxon>
        <taxon>rosids</taxon>
        <taxon>fabids</taxon>
        <taxon>Rosales</taxon>
        <taxon>Cannabaceae</taxon>
        <taxon>Cannabis</taxon>
    </lineage>
</organism>